<dbReference type="PANTHER" id="PTHR20861:SF1">
    <property type="entry name" value="HOMOSERINE KINASE"/>
    <property type="match status" value="1"/>
</dbReference>
<evidence type="ECO:0000256" key="3">
    <source>
        <dbReference type="ARBA" id="ARBA00012078"/>
    </source>
</evidence>
<dbReference type="InterPro" id="IPR000870">
    <property type="entry name" value="Homoserine_kinase"/>
</dbReference>
<keyword evidence="10 13" id="KW-0067">ATP-binding</keyword>
<evidence type="ECO:0000256" key="7">
    <source>
        <dbReference type="ARBA" id="ARBA00022697"/>
    </source>
</evidence>
<evidence type="ECO:0000256" key="8">
    <source>
        <dbReference type="ARBA" id="ARBA00022741"/>
    </source>
</evidence>
<comment type="caution">
    <text evidence="16">The sequence shown here is derived from an EMBL/GenBank/DDBJ whole genome shotgun (WGS) entry which is preliminary data.</text>
</comment>
<name>A0ABN2LXQ6_9MICO</name>
<keyword evidence="6 13" id="KW-0808">Transferase</keyword>
<sequence>MPDAPWRVGQQVCVEVPASSANLGPGFDSVGIALDIRDRCTVTITDAPGVEVVVAGEGADGVPLDESHLVVRSMLRAWDLLDVAPPVGMRVECRNAVPHGRGLGSSATAIVTGIGAANALWRLAISGSADIEPHFVNDLAAQLEGHPDNSSASVWGGATLSWLDDRSDPNEEVSLPHTTTLALSPHPDIRPLVFLPQVQLSTATARSVLPAYVRLGDAAANSARVGVLVHALTRDPSYLRAGTRDYLHQEPRRPSYAASMALVDALRGAGIAATISGAGPSVLALAVGEQGERAAADAPAGWQVLDPGFAQTGIRLVD</sequence>
<dbReference type="InterPro" id="IPR006203">
    <property type="entry name" value="GHMP_knse_ATP-bd_CS"/>
</dbReference>
<dbReference type="Pfam" id="PF08544">
    <property type="entry name" value="GHMP_kinases_C"/>
    <property type="match status" value="1"/>
</dbReference>
<dbReference type="InterPro" id="IPR014721">
    <property type="entry name" value="Ribsml_uS5_D2-typ_fold_subgr"/>
</dbReference>
<dbReference type="EC" id="2.7.1.39" evidence="3 13"/>
<dbReference type="InterPro" id="IPR020568">
    <property type="entry name" value="Ribosomal_Su5_D2-typ_SF"/>
</dbReference>
<dbReference type="Proteomes" id="UP001499938">
    <property type="component" value="Unassembled WGS sequence"/>
</dbReference>
<evidence type="ECO:0000256" key="9">
    <source>
        <dbReference type="ARBA" id="ARBA00022777"/>
    </source>
</evidence>
<dbReference type="InterPro" id="IPR013750">
    <property type="entry name" value="GHMP_kinase_C_dom"/>
</dbReference>
<organism evidence="16 17">
    <name type="scientific">Nostocoides veronense</name>
    <dbReference type="NCBI Taxonomy" id="330836"/>
    <lineage>
        <taxon>Bacteria</taxon>
        <taxon>Bacillati</taxon>
        <taxon>Actinomycetota</taxon>
        <taxon>Actinomycetes</taxon>
        <taxon>Micrococcales</taxon>
        <taxon>Intrasporangiaceae</taxon>
        <taxon>Nostocoides</taxon>
    </lineage>
</organism>
<dbReference type="InterPro" id="IPR036554">
    <property type="entry name" value="GHMP_kinase_C_sf"/>
</dbReference>
<keyword evidence="5 13" id="KW-0028">Amino-acid biosynthesis</keyword>
<evidence type="ECO:0000256" key="13">
    <source>
        <dbReference type="HAMAP-Rule" id="MF_00384"/>
    </source>
</evidence>
<evidence type="ECO:0000256" key="12">
    <source>
        <dbReference type="ARBA" id="ARBA00049954"/>
    </source>
</evidence>
<protein>
    <recommendedName>
        <fullName evidence="4 13">Homoserine kinase</fullName>
        <shortName evidence="13">HK</shortName>
        <shortName evidence="13">HSK</shortName>
        <ecNumber evidence="3 13">2.7.1.39</ecNumber>
    </recommendedName>
</protein>
<dbReference type="RefSeq" id="WP_344086640.1">
    <property type="nucleotide sequence ID" value="NZ_BAAAPO010000042.1"/>
</dbReference>
<keyword evidence="9 13" id="KW-0418">Kinase</keyword>
<comment type="function">
    <text evidence="12 13">Catalyzes the ATP-dependent phosphorylation of L-homoserine to L-homoserine phosphate.</text>
</comment>
<accession>A0ABN2LXQ6</accession>
<keyword evidence="17" id="KW-1185">Reference proteome</keyword>
<dbReference type="NCBIfam" id="TIGR00191">
    <property type="entry name" value="thrB"/>
    <property type="match status" value="1"/>
</dbReference>
<proteinExistence type="inferred from homology"/>
<evidence type="ECO:0000313" key="16">
    <source>
        <dbReference type="EMBL" id="GAA1802550.1"/>
    </source>
</evidence>
<dbReference type="SUPFAM" id="SSF55060">
    <property type="entry name" value="GHMP Kinase, C-terminal domain"/>
    <property type="match status" value="1"/>
</dbReference>
<comment type="similarity">
    <text evidence="2 13">Belongs to the GHMP kinase family. Homoserine kinase subfamily.</text>
</comment>
<feature type="domain" description="GHMP kinase C-terminal" evidence="15">
    <location>
        <begin position="239"/>
        <end position="295"/>
    </location>
</feature>
<feature type="binding site" evidence="13">
    <location>
        <begin position="98"/>
        <end position="108"/>
    </location>
    <ligand>
        <name>ATP</name>
        <dbReference type="ChEBI" id="CHEBI:30616"/>
    </ligand>
</feature>
<dbReference type="PROSITE" id="PS00627">
    <property type="entry name" value="GHMP_KINASES_ATP"/>
    <property type="match status" value="1"/>
</dbReference>
<evidence type="ECO:0000256" key="11">
    <source>
        <dbReference type="ARBA" id="ARBA00049375"/>
    </source>
</evidence>
<dbReference type="PANTHER" id="PTHR20861">
    <property type="entry name" value="HOMOSERINE/4-DIPHOSPHOCYTIDYL-2-C-METHYL-D-ERYTHRITOL KINASE"/>
    <property type="match status" value="1"/>
</dbReference>
<evidence type="ECO:0000256" key="10">
    <source>
        <dbReference type="ARBA" id="ARBA00022840"/>
    </source>
</evidence>
<dbReference type="Gene3D" id="3.30.70.890">
    <property type="entry name" value="GHMP kinase, C-terminal domain"/>
    <property type="match status" value="1"/>
</dbReference>
<dbReference type="Gene3D" id="3.30.230.10">
    <property type="match status" value="1"/>
</dbReference>
<keyword evidence="13" id="KW-0963">Cytoplasm</keyword>
<gene>
    <name evidence="13 16" type="primary">thrB</name>
    <name evidence="16" type="ORF">GCM10009811_27890</name>
</gene>
<keyword evidence="7 13" id="KW-0791">Threonine biosynthesis</keyword>
<evidence type="ECO:0000256" key="2">
    <source>
        <dbReference type="ARBA" id="ARBA00007370"/>
    </source>
</evidence>
<evidence type="ECO:0000256" key="6">
    <source>
        <dbReference type="ARBA" id="ARBA00022679"/>
    </source>
</evidence>
<comment type="pathway">
    <text evidence="1 13">Amino-acid biosynthesis; L-threonine biosynthesis; L-threonine from L-aspartate: step 4/5.</text>
</comment>
<evidence type="ECO:0000256" key="1">
    <source>
        <dbReference type="ARBA" id="ARBA00005015"/>
    </source>
</evidence>
<dbReference type="EMBL" id="BAAAPO010000042">
    <property type="protein sequence ID" value="GAA1802550.1"/>
    <property type="molecule type" value="Genomic_DNA"/>
</dbReference>
<dbReference type="Pfam" id="PF00288">
    <property type="entry name" value="GHMP_kinases_N"/>
    <property type="match status" value="1"/>
</dbReference>
<evidence type="ECO:0000256" key="5">
    <source>
        <dbReference type="ARBA" id="ARBA00022605"/>
    </source>
</evidence>
<feature type="domain" description="GHMP kinase N-terminal" evidence="14">
    <location>
        <begin position="77"/>
        <end position="157"/>
    </location>
</feature>
<dbReference type="HAMAP" id="MF_00384">
    <property type="entry name" value="Homoser_kinase"/>
    <property type="match status" value="1"/>
</dbReference>
<evidence type="ECO:0000259" key="14">
    <source>
        <dbReference type="Pfam" id="PF00288"/>
    </source>
</evidence>
<comment type="catalytic activity">
    <reaction evidence="11 13">
        <text>L-homoserine + ATP = O-phospho-L-homoserine + ADP + H(+)</text>
        <dbReference type="Rhea" id="RHEA:13985"/>
        <dbReference type="ChEBI" id="CHEBI:15378"/>
        <dbReference type="ChEBI" id="CHEBI:30616"/>
        <dbReference type="ChEBI" id="CHEBI:57476"/>
        <dbReference type="ChEBI" id="CHEBI:57590"/>
        <dbReference type="ChEBI" id="CHEBI:456216"/>
        <dbReference type="EC" id="2.7.1.39"/>
    </reaction>
</comment>
<dbReference type="PRINTS" id="PR00958">
    <property type="entry name" value="HOMSERKINASE"/>
</dbReference>
<evidence type="ECO:0000259" key="15">
    <source>
        <dbReference type="Pfam" id="PF08544"/>
    </source>
</evidence>
<dbReference type="SUPFAM" id="SSF54211">
    <property type="entry name" value="Ribosomal protein S5 domain 2-like"/>
    <property type="match status" value="1"/>
</dbReference>
<dbReference type="GO" id="GO:0016301">
    <property type="term" value="F:kinase activity"/>
    <property type="evidence" value="ECO:0007669"/>
    <property type="project" value="UniProtKB-KW"/>
</dbReference>
<evidence type="ECO:0000256" key="4">
    <source>
        <dbReference type="ARBA" id="ARBA00017858"/>
    </source>
</evidence>
<dbReference type="PIRSF" id="PIRSF000676">
    <property type="entry name" value="Homoser_kin"/>
    <property type="match status" value="1"/>
</dbReference>
<keyword evidence="8 13" id="KW-0547">Nucleotide-binding</keyword>
<comment type="subcellular location">
    <subcellularLocation>
        <location evidence="13">Cytoplasm</location>
    </subcellularLocation>
</comment>
<reference evidence="16 17" key="1">
    <citation type="journal article" date="2019" name="Int. J. Syst. Evol. Microbiol.">
        <title>The Global Catalogue of Microorganisms (GCM) 10K type strain sequencing project: providing services to taxonomists for standard genome sequencing and annotation.</title>
        <authorList>
            <consortium name="The Broad Institute Genomics Platform"/>
            <consortium name="The Broad Institute Genome Sequencing Center for Infectious Disease"/>
            <person name="Wu L."/>
            <person name="Ma J."/>
        </authorList>
    </citation>
    <scope>NUCLEOTIDE SEQUENCE [LARGE SCALE GENOMIC DNA]</scope>
    <source>
        <strain evidence="16 17">JCM 15592</strain>
    </source>
</reference>
<evidence type="ECO:0000313" key="17">
    <source>
        <dbReference type="Proteomes" id="UP001499938"/>
    </source>
</evidence>
<dbReference type="InterPro" id="IPR006204">
    <property type="entry name" value="GHMP_kinase_N_dom"/>
</dbReference>